<proteinExistence type="predicted"/>
<reference evidence="2" key="1">
    <citation type="submission" date="2020-04" db="EMBL/GenBank/DDBJ databases">
        <title>Tenacibaculum mesophilum bac2.</title>
        <authorList>
            <person name="Li M."/>
        </authorList>
    </citation>
    <scope>NUCLEOTIDE SEQUENCE</scope>
    <source>
        <strain evidence="2">Bac2</strain>
    </source>
</reference>
<evidence type="ECO:0000313" key="2">
    <source>
        <dbReference type="EMBL" id="UTD15151.1"/>
    </source>
</evidence>
<accession>A0AAE9SI23</accession>
<name>A0AAE9SI23_9FLAO</name>
<protein>
    <recommendedName>
        <fullName evidence="1">DUF7033 domain-containing protein</fullName>
    </recommendedName>
</protein>
<dbReference type="InterPro" id="IPR054297">
    <property type="entry name" value="DUF7033"/>
</dbReference>
<sequence length="436" mass="51714">MKVFVPNNNLEERMYIIDVFFTTFLGVDYTVEKHQNNDWLLQVEDKLIVIKDTFFSNFHQELSYLDKNNIPITIQFATNEYTPEDNLPVIYGGTTIAKNSNSITCDIDIFASAFFMLTRWEEYVVEELDNHGRFPGSSSLAYKQNFLDRPIVNEYVELLWNMLTSIGYNKERKKRNYNLIVTHDLDYPFAWTTPKKAIRKLGGRILKLDFVNFFKLLLNFIKTKINYKNDNFYTFDFLFNFYDQKKLSTYFFLMTGSNKKLDGCYNLSNKKIKKIIAAILNKGHKIGFHPGYDSHINEKIWQQELHTLQENVMVPINVGRQHYLRYQVPKTAALWDKNDMKWDSSLYYSKEGGFRTGCCYEYPLFDFLTRRELKVKEKTLCFMDTTIIDNNINIDLKKISETVKKYSGDFVFLWHNSNLYNKKLMQLFKKSIEQVI</sequence>
<organism evidence="2 3">
    <name type="scientific">Tenacibaculum mesophilum</name>
    <dbReference type="NCBI Taxonomy" id="104268"/>
    <lineage>
        <taxon>Bacteria</taxon>
        <taxon>Pseudomonadati</taxon>
        <taxon>Bacteroidota</taxon>
        <taxon>Flavobacteriia</taxon>
        <taxon>Flavobacteriales</taxon>
        <taxon>Flavobacteriaceae</taxon>
        <taxon>Tenacibaculum</taxon>
    </lineage>
</organism>
<dbReference type="EMBL" id="CP050861">
    <property type="protein sequence ID" value="UTD15151.1"/>
    <property type="molecule type" value="Genomic_DNA"/>
</dbReference>
<dbReference type="Proteomes" id="UP001056837">
    <property type="component" value="Chromosome"/>
</dbReference>
<gene>
    <name evidence="2" type="ORF">HER15_06555</name>
</gene>
<evidence type="ECO:0000259" key="1">
    <source>
        <dbReference type="Pfam" id="PF23019"/>
    </source>
</evidence>
<feature type="domain" description="DUF7033" evidence="1">
    <location>
        <begin position="106"/>
        <end position="192"/>
    </location>
</feature>
<evidence type="ECO:0000313" key="3">
    <source>
        <dbReference type="Proteomes" id="UP001056837"/>
    </source>
</evidence>
<dbReference type="Pfam" id="PF23019">
    <property type="entry name" value="DUF7033"/>
    <property type="match status" value="1"/>
</dbReference>
<dbReference type="RefSeq" id="WP_159494530.1">
    <property type="nucleotide sequence ID" value="NZ_CP050861.1"/>
</dbReference>
<dbReference type="AlphaFoldDB" id="A0AAE9SI23"/>